<comment type="similarity">
    <text evidence="1 4">Belongs to the indoleamine 2,3-dioxygenase family.</text>
</comment>
<dbReference type="InterPro" id="IPR037217">
    <property type="entry name" value="Trp/Indoleamine_2_3_dOase-like"/>
</dbReference>
<dbReference type="SUPFAM" id="SSF140959">
    <property type="entry name" value="Indolic compounds 2,3-dioxygenase-like"/>
    <property type="match status" value="1"/>
</dbReference>
<dbReference type="PANTHER" id="PTHR28657:SF11">
    <property type="entry name" value="INDOLEAMINE 2,3-DIOXYGENASE"/>
    <property type="match status" value="1"/>
</dbReference>
<dbReference type="EC" id="1.13.11.52" evidence="4"/>
<keyword evidence="6" id="KW-1185">Reference proteome</keyword>
<proteinExistence type="inferred from homology"/>
<dbReference type="Gene3D" id="1.20.58.480">
    <property type="match status" value="1"/>
</dbReference>
<comment type="catalytic activity">
    <reaction evidence="4">
        <text>L-tryptophan + O2 = N-formyl-L-kynurenine</text>
        <dbReference type="Rhea" id="RHEA:24536"/>
        <dbReference type="ChEBI" id="CHEBI:15379"/>
        <dbReference type="ChEBI" id="CHEBI:57912"/>
        <dbReference type="ChEBI" id="CHEBI:58629"/>
    </reaction>
</comment>
<evidence type="ECO:0000256" key="1">
    <source>
        <dbReference type="ARBA" id="ARBA00007119"/>
    </source>
</evidence>
<organism evidence="5 6">
    <name type="scientific">Aspergillus pseudoustus</name>
    <dbReference type="NCBI Taxonomy" id="1810923"/>
    <lineage>
        <taxon>Eukaryota</taxon>
        <taxon>Fungi</taxon>
        <taxon>Dikarya</taxon>
        <taxon>Ascomycota</taxon>
        <taxon>Pezizomycotina</taxon>
        <taxon>Eurotiomycetes</taxon>
        <taxon>Eurotiomycetidae</taxon>
        <taxon>Eurotiales</taxon>
        <taxon>Aspergillaceae</taxon>
        <taxon>Aspergillus</taxon>
        <taxon>Aspergillus subgen. Nidulantes</taxon>
    </lineage>
</organism>
<keyword evidence="3 4" id="KW-0408">Iron</keyword>
<gene>
    <name evidence="5" type="ORF">BJY01DRAFT_107963</name>
</gene>
<dbReference type="EMBL" id="JBFXLU010000281">
    <property type="protein sequence ID" value="KAL2831593.1"/>
    <property type="molecule type" value="Genomic_DNA"/>
</dbReference>
<name>A0ABR4IUY3_9EURO</name>
<dbReference type="PANTHER" id="PTHR28657">
    <property type="entry name" value="INDOLEAMINE 2,3-DIOXYGENASE"/>
    <property type="match status" value="1"/>
</dbReference>
<keyword evidence="2 4" id="KW-0479">Metal-binding</keyword>
<evidence type="ECO:0000256" key="3">
    <source>
        <dbReference type="ARBA" id="ARBA00023004"/>
    </source>
</evidence>
<accession>A0ABR4IUY3</accession>
<dbReference type="InterPro" id="IPR000898">
    <property type="entry name" value="Indolamine_dOase"/>
</dbReference>
<comment type="caution">
    <text evidence="5">The sequence shown here is derived from an EMBL/GenBank/DDBJ whole genome shotgun (WGS) entry which is preliminary data.</text>
</comment>
<keyword evidence="4" id="KW-0560">Oxidoreductase</keyword>
<dbReference type="Proteomes" id="UP001610446">
    <property type="component" value="Unassembled WGS sequence"/>
</dbReference>
<evidence type="ECO:0000256" key="4">
    <source>
        <dbReference type="RuleBase" id="RU369119"/>
    </source>
</evidence>
<evidence type="ECO:0000313" key="5">
    <source>
        <dbReference type="EMBL" id="KAL2831593.1"/>
    </source>
</evidence>
<protein>
    <recommendedName>
        <fullName evidence="4">Indoleamine 2,3-dioxygenase</fullName>
        <ecNumber evidence="4">1.13.11.52</ecNumber>
    </recommendedName>
</protein>
<keyword evidence="4" id="KW-0223">Dioxygenase</keyword>
<evidence type="ECO:0000313" key="6">
    <source>
        <dbReference type="Proteomes" id="UP001610446"/>
    </source>
</evidence>
<comment type="function">
    <text evidence="4">Produces N-formyl-kynurenine through the oxidation of tryptophan.</text>
</comment>
<reference evidence="5 6" key="1">
    <citation type="submission" date="2024-07" db="EMBL/GenBank/DDBJ databases">
        <title>Section-level genome sequencing and comparative genomics of Aspergillus sections Usti and Cavernicolus.</title>
        <authorList>
            <consortium name="Lawrence Berkeley National Laboratory"/>
            <person name="Nybo J.L."/>
            <person name="Vesth T.C."/>
            <person name="Theobald S."/>
            <person name="Frisvad J.C."/>
            <person name="Larsen T.O."/>
            <person name="Kjaerboelling I."/>
            <person name="Rothschild-Mancinelli K."/>
            <person name="Lyhne E.K."/>
            <person name="Kogle M.E."/>
            <person name="Barry K."/>
            <person name="Clum A."/>
            <person name="Na H."/>
            <person name="Ledsgaard L."/>
            <person name="Lin J."/>
            <person name="Lipzen A."/>
            <person name="Kuo A."/>
            <person name="Riley R."/>
            <person name="Mondo S."/>
            <person name="Labutti K."/>
            <person name="Haridas S."/>
            <person name="Pangalinan J."/>
            <person name="Salamov A.A."/>
            <person name="Simmons B.A."/>
            <person name="Magnuson J.K."/>
            <person name="Chen J."/>
            <person name="Drula E."/>
            <person name="Henrissat B."/>
            <person name="Wiebenga A."/>
            <person name="Lubbers R.J."/>
            <person name="Gomes A.C."/>
            <person name="Makela M.R."/>
            <person name="Stajich J."/>
            <person name="Grigoriev I.V."/>
            <person name="Mortensen U.H."/>
            <person name="De Vries R.P."/>
            <person name="Baker S.E."/>
            <person name="Andersen M.R."/>
        </authorList>
    </citation>
    <scope>NUCLEOTIDE SEQUENCE [LARGE SCALE GENOMIC DNA]</scope>
    <source>
        <strain evidence="5 6">CBS 123904</strain>
    </source>
</reference>
<sequence>MIVIAALLGFVVLFYLGIRGRASVLLSAVASFCSSLRANTSNHGTAVSQLKQDSETHEVVDALCQLVADHGAGTWPPRASHGYSWPAALLPYHEIYLGLAPQLATEDVRAEAGAARCENFRQTVRSALQKRVNLVEVLAILSNVGEDQLKREHCNGFFACIANMRHAFRWGTIPVVKAVQEQKLIDFPIELDAPWDLLSRYYGVTSKGGNMMANYLCNFDEQGRIVYQINYTMPELIKTAEYNFTHMFVGVERMAFPIYYKMARSIILFERRDFDACRICLQDINRQFRQPLEVFYSTLVEAVISSKVWMPYVQGFAGWGAGEIKDGDYVEYDGLSGSHALFFRVVDAFLGLPPYFTDENMQRYIPKSQRRLCDVMGAHSFREQVRKFELHQLDSELDSITKQLRAFRAAHRARIQKYLRVPAPERFIMTAGKSVIESAEIPGIEDAMHYLDSILARRLKQTG</sequence>
<evidence type="ECO:0000256" key="2">
    <source>
        <dbReference type="ARBA" id="ARBA00022723"/>
    </source>
</evidence>
<keyword evidence="4" id="KW-0349">Heme</keyword>